<evidence type="ECO:0000259" key="5">
    <source>
        <dbReference type="PROSITE" id="PS51918"/>
    </source>
</evidence>
<dbReference type="Gene3D" id="3.20.20.70">
    <property type="entry name" value="Aldolase class I"/>
    <property type="match status" value="1"/>
</dbReference>
<accession>A0A2H0N7T1</accession>
<dbReference type="SFLD" id="SFLDG01067">
    <property type="entry name" value="SPASM/twitch_domain_containing"/>
    <property type="match status" value="1"/>
</dbReference>
<dbReference type="InterPro" id="IPR013785">
    <property type="entry name" value="Aldolase_TIM"/>
</dbReference>
<dbReference type="PANTHER" id="PTHR43273:SF8">
    <property type="entry name" value="RADICAL SAM DOMAIN PROTEIN"/>
    <property type="match status" value="1"/>
</dbReference>
<evidence type="ECO:0000256" key="2">
    <source>
        <dbReference type="ARBA" id="ARBA00022723"/>
    </source>
</evidence>
<dbReference type="Pfam" id="PF04055">
    <property type="entry name" value="Radical_SAM"/>
    <property type="match status" value="1"/>
</dbReference>
<dbReference type="CDD" id="cd01335">
    <property type="entry name" value="Radical_SAM"/>
    <property type="match status" value="1"/>
</dbReference>
<evidence type="ECO:0000256" key="1">
    <source>
        <dbReference type="ARBA" id="ARBA00022691"/>
    </source>
</evidence>
<keyword evidence="1" id="KW-0949">S-adenosyl-L-methionine</keyword>
<dbReference type="SUPFAM" id="SSF102114">
    <property type="entry name" value="Radical SAM enzymes"/>
    <property type="match status" value="1"/>
</dbReference>
<dbReference type="EMBL" id="PCWO01000027">
    <property type="protein sequence ID" value="PIR04944.1"/>
    <property type="molecule type" value="Genomic_DNA"/>
</dbReference>
<keyword evidence="3" id="KW-0408">Iron</keyword>
<feature type="domain" description="Radical SAM core" evidence="5">
    <location>
        <begin position="2"/>
        <end position="236"/>
    </location>
</feature>
<dbReference type="PROSITE" id="PS51918">
    <property type="entry name" value="RADICAL_SAM"/>
    <property type="match status" value="1"/>
</dbReference>
<evidence type="ECO:0000313" key="6">
    <source>
        <dbReference type="EMBL" id="PIR04944.1"/>
    </source>
</evidence>
<protein>
    <submittedName>
        <fullName evidence="6">Radical SAM protein</fullName>
    </submittedName>
</protein>
<organism evidence="6 7">
    <name type="scientific">Candidatus Liptonbacteria bacterium CG11_big_fil_rev_8_21_14_0_20_35_14</name>
    <dbReference type="NCBI Taxonomy" id="1974634"/>
    <lineage>
        <taxon>Bacteria</taxon>
        <taxon>Candidatus Liptoniibacteriota</taxon>
    </lineage>
</organism>
<dbReference type="SFLD" id="SFLDS00029">
    <property type="entry name" value="Radical_SAM"/>
    <property type="match status" value="1"/>
</dbReference>
<dbReference type="NCBIfam" id="NF041718">
    <property type="entry name" value="rSAM_phane_AMC"/>
    <property type="match status" value="1"/>
</dbReference>
<dbReference type="Proteomes" id="UP000229893">
    <property type="component" value="Unassembled WGS sequence"/>
</dbReference>
<dbReference type="AlphaFoldDB" id="A0A2H0N7T1"/>
<gene>
    <name evidence="6" type="ORF">COV57_01760</name>
</gene>
<dbReference type="InterPro" id="IPR007197">
    <property type="entry name" value="rSAM"/>
</dbReference>
<comment type="caution">
    <text evidence="6">The sequence shown here is derived from an EMBL/GenBank/DDBJ whole genome shotgun (WGS) entry which is preliminary data.</text>
</comment>
<dbReference type="SFLD" id="SFLDG01386">
    <property type="entry name" value="main_SPASM_domain-containing"/>
    <property type="match status" value="1"/>
</dbReference>
<dbReference type="GO" id="GO:0046872">
    <property type="term" value="F:metal ion binding"/>
    <property type="evidence" value="ECO:0007669"/>
    <property type="project" value="UniProtKB-KW"/>
</dbReference>
<dbReference type="InterPro" id="IPR023867">
    <property type="entry name" value="Sulphatase_maturase_rSAM"/>
</dbReference>
<dbReference type="GO" id="GO:0051536">
    <property type="term" value="F:iron-sulfur cluster binding"/>
    <property type="evidence" value="ECO:0007669"/>
    <property type="project" value="UniProtKB-KW"/>
</dbReference>
<dbReference type="PANTHER" id="PTHR43273">
    <property type="entry name" value="ANAEROBIC SULFATASE-MATURATING ENZYME HOMOLOG ASLB-RELATED"/>
    <property type="match status" value="1"/>
</dbReference>
<reference evidence="6 7" key="1">
    <citation type="submission" date="2017-09" db="EMBL/GenBank/DDBJ databases">
        <title>Depth-based differentiation of microbial function through sediment-hosted aquifers and enrichment of novel symbionts in the deep terrestrial subsurface.</title>
        <authorList>
            <person name="Probst A.J."/>
            <person name="Ladd B."/>
            <person name="Jarett J.K."/>
            <person name="Geller-Mcgrath D.E."/>
            <person name="Sieber C.M."/>
            <person name="Emerson J.B."/>
            <person name="Anantharaman K."/>
            <person name="Thomas B.C."/>
            <person name="Malmstrom R."/>
            <person name="Stieglmeier M."/>
            <person name="Klingl A."/>
            <person name="Woyke T."/>
            <person name="Ryan C.M."/>
            <person name="Banfield J.F."/>
        </authorList>
    </citation>
    <scope>NUCLEOTIDE SEQUENCE [LARGE SCALE GENOMIC DNA]</scope>
    <source>
        <strain evidence="6">CG11_big_fil_rev_8_21_14_0_20_35_14</strain>
    </source>
</reference>
<dbReference type="SFLD" id="SFLDG01072">
    <property type="entry name" value="dehydrogenase_like"/>
    <property type="match status" value="1"/>
</dbReference>
<evidence type="ECO:0000313" key="7">
    <source>
        <dbReference type="Proteomes" id="UP000229893"/>
    </source>
</evidence>
<name>A0A2H0N7T1_9BACT</name>
<dbReference type="InterPro" id="IPR058240">
    <property type="entry name" value="rSAM_sf"/>
</dbReference>
<evidence type="ECO:0000256" key="4">
    <source>
        <dbReference type="ARBA" id="ARBA00023014"/>
    </source>
</evidence>
<evidence type="ECO:0000256" key="3">
    <source>
        <dbReference type="ARBA" id="ARBA00023004"/>
    </source>
</evidence>
<keyword evidence="4" id="KW-0411">Iron-sulfur</keyword>
<keyword evidence="2" id="KW-0479">Metal-binding</keyword>
<sequence>MDINFVLDTIVLQPTSFCNIDCLYCYLPDRHKNMRMNPVVTQKISESISDYNKDITLLWHGGEPLACGIKHFSLLIEPFKKLKNTGILDHTIQTNGTLINENWCEFFISHNFNVGISIDGPIWANKNRIDKKGQETYARIIKGIQYLKDNNINFTVIAVVSKESLTRAKEIYEFFCMLKCSSVGFNIEEKENVNKREICDNNMVTNFWSDLFDFWKANPVIEVREFSQILSRIELLSTEEDKEPVNLQYSIYPSITYNGDIVLLSPEFLGAKAPQYDDFIVGNINNESLLSIINRMNNISYVDDYVNGIKKCAMDCEYFSFCGGGWASNKFFELGSINTTETVFCRNYKQRPLEAVVNQL</sequence>
<proteinExistence type="predicted"/>
<dbReference type="GO" id="GO:0016491">
    <property type="term" value="F:oxidoreductase activity"/>
    <property type="evidence" value="ECO:0007669"/>
    <property type="project" value="InterPro"/>
</dbReference>